<keyword evidence="12" id="KW-1185">Reference proteome</keyword>
<sequence>MGGLFLLFTFATTNLTSGCFEHERAALLRFKHNLSDPSGRLSSWNGNNCCNWQGVDCNNATGYVTRLDLGTDSSDENPIPEFIGSLTKLRYLNLSSMGFSGIVPHSIGNLSNLRVLDLSNMELVVDEFSWFSSLLSLKSLDLSGAERC</sequence>
<protein>
    <recommendedName>
        <fullName evidence="10">Leucine-rich repeat-containing N-terminal plant-type domain-containing protein</fullName>
    </recommendedName>
</protein>
<dbReference type="SUPFAM" id="SSF52058">
    <property type="entry name" value="L domain-like"/>
    <property type="match status" value="1"/>
</dbReference>
<keyword evidence="4 9" id="KW-0732">Signal</keyword>
<dbReference type="EMBL" id="OX465081">
    <property type="protein sequence ID" value="CAI9285707.1"/>
    <property type="molecule type" value="Genomic_DNA"/>
</dbReference>
<dbReference type="PANTHER" id="PTHR48063:SF76">
    <property type="entry name" value="NON-SPECIFIC SERINE_THREONINE PROTEIN KINASE"/>
    <property type="match status" value="1"/>
</dbReference>
<keyword evidence="8" id="KW-0325">Glycoprotein</keyword>
<keyword evidence="5" id="KW-0677">Repeat</keyword>
<evidence type="ECO:0000256" key="9">
    <source>
        <dbReference type="SAM" id="SignalP"/>
    </source>
</evidence>
<evidence type="ECO:0000256" key="6">
    <source>
        <dbReference type="ARBA" id="ARBA00022989"/>
    </source>
</evidence>
<keyword evidence="2" id="KW-0433">Leucine-rich repeat</keyword>
<evidence type="ECO:0000256" key="3">
    <source>
        <dbReference type="ARBA" id="ARBA00022692"/>
    </source>
</evidence>
<dbReference type="Pfam" id="PF08263">
    <property type="entry name" value="LRRNT_2"/>
    <property type="match status" value="1"/>
</dbReference>
<dbReference type="GO" id="GO:0016020">
    <property type="term" value="C:membrane"/>
    <property type="evidence" value="ECO:0007669"/>
    <property type="project" value="UniProtKB-SubCell"/>
</dbReference>
<evidence type="ECO:0000256" key="7">
    <source>
        <dbReference type="ARBA" id="ARBA00023136"/>
    </source>
</evidence>
<feature type="signal peptide" evidence="9">
    <location>
        <begin position="1"/>
        <end position="18"/>
    </location>
</feature>
<dbReference type="InterPro" id="IPR013210">
    <property type="entry name" value="LRR_N_plant-typ"/>
</dbReference>
<gene>
    <name evidence="11" type="ORF">LSALG_LOCUS25166</name>
</gene>
<keyword evidence="3" id="KW-0812">Transmembrane</keyword>
<evidence type="ECO:0000256" key="5">
    <source>
        <dbReference type="ARBA" id="ARBA00022737"/>
    </source>
</evidence>
<dbReference type="InterPro" id="IPR001611">
    <property type="entry name" value="Leu-rich_rpt"/>
</dbReference>
<dbReference type="Proteomes" id="UP001177003">
    <property type="component" value="Chromosome 5"/>
</dbReference>
<evidence type="ECO:0000313" key="12">
    <source>
        <dbReference type="Proteomes" id="UP001177003"/>
    </source>
</evidence>
<organism evidence="11 12">
    <name type="scientific">Lactuca saligna</name>
    <name type="common">Willowleaf lettuce</name>
    <dbReference type="NCBI Taxonomy" id="75948"/>
    <lineage>
        <taxon>Eukaryota</taxon>
        <taxon>Viridiplantae</taxon>
        <taxon>Streptophyta</taxon>
        <taxon>Embryophyta</taxon>
        <taxon>Tracheophyta</taxon>
        <taxon>Spermatophyta</taxon>
        <taxon>Magnoliopsida</taxon>
        <taxon>eudicotyledons</taxon>
        <taxon>Gunneridae</taxon>
        <taxon>Pentapetalae</taxon>
        <taxon>asterids</taxon>
        <taxon>campanulids</taxon>
        <taxon>Asterales</taxon>
        <taxon>Asteraceae</taxon>
        <taxon>Cichorioideae</taxon>
        <taxon>Cichorieae</taxon>
        <taxon>Lactucinae</taxon>
        <taxon>Lactuca</taxon>
    </lineage>
</organism>
<dbReference type="AlphaFoldDB" id="A0AA35Z573"/>
<dbReference type="Gene3D" id="3.80.10.10">
    <property type="entry name" value="Ribonuclease Inhibitor"/>
    <property type="match status" value="1"/>
</dbReference>
<dbReference type="Pfam" id="PF13855">
    <property type="entry name" value="LRR_8"/>
    <property type="match status" value="1"/>
</dbReference>
<comment type="subcellular location">
    <subcellularLocation>
        <location evidence="1">Membrane</location>
        <topology evidence="1">Single-pass type I membrane protein</topology>
    </subcellularLocation>
</comment>
<dbReference type="InterPro" id="IPR046956">
    <property type="entry name" value="RLP23-like"/>
</dbReference>
<keyword evidence="6" id="KW-1133">Transmembrane helix</keyword>
<accession>A0AA35Z573</accession>
<evidence type="ECO:0000256" key="4">
    <source>
        <dbReference type="ARBA" id="ARBA00022729"/>
    </source>
</evidence>
<evidence type="ECO:0000256" key="1">
    <source>
        <dbReference type="ARBA" id="ARBA00004479"/>
    </source>
</evidence>
<proteinExistence type="predicted"/>
<dbReference type="PANTHER" id="PTHR48063">
    <property type="entry name" value="LRR RECEPTOR-LIKE KINASE"/>
    <property type="match status" value="1"/>
</dbReference>
<evidence type="ECO:0000259" key="10">
    <source>
        <dbReference type="Pfam" id="PF08263"/>
    </source>
</evidence>
<keyword evidence="7" id="KW-0472">Membrane</keyword>
<name>A0AA35Z573_LACSI</name>
<evidence type="ECO:0000256" key="8">
    <source>
        <dbReference type="ARBA" id="ARBA00023180"/>
    </source>
</evidence>
<reference evidence="11" key="1">
    <citation type="submission" date="2023-04" db="EMBL/GenBank/DDBJ databases">
        <authorList>
            <person name="Vijverberg K."/>
            <person name="Xiong W."/>
            <person name="Schranz E."/>
        </authorList>
    </citation>
    <scope>NUCLEOTIDE SEQUENCE</scope>
</reference>
<feature type="chain" id="PRO_5041205225" description="Leucine-rich repeat-containing N-terminal plant-type domain-containing protein" evidence="9">
    <location>
        <begin position="19"/>
        <end position="148"/>
    </location>
</feature>
<dbReference type="InterPro" id="IPR032675">
    <property type="entry name" value="LRR_dom_sf"/>
</dbReference>
<evidence type="ECO:0000256" key="2">
    <source>
        <dbReference type="ARBA" id="ARBA00022614"/>
    </source>
</evidence>
<feature type="domain" description="Leucine-rich repeat-containing N-terminal plant-type" evidence="10">
    <location>
        <begin position="22"/>
        <end position="58"/>
    </location>
</feature>
<evidence type="ECO:0000313" key="11">
    <source>
        <dbReference type="EMBL" id="CAI9285707.1"/>
    </source>
</evidence>
<dbReference type="FunFam" id="3.80.10.10:FF:000129">
    <property type="entry name" value="Leucine-rich repeat receptor-like kinase"/>
    <property type="match status" value="1"/>
</dbReference>